<dbReference type="PANTHER" id="PTHR30121">
    <property type="entry name" value="UNCHARACTERIZED PROTEIN YJGR-RELATED"/>
    <property type="match status" value="1"/>
</dbReference>
<reference evidence="3 4" key="1">
    <citation type="submission" date="2017-12" db="EMBL/GenBank/DDBJ databases">
        <title>Complete genome sequence of Spiroplasma floricola 23-6 (ATCC 29989).</title>
        <authorList>
            <person name="Tsai Y.-M."/>
            <person name="Wu P.-S."/>
            <person name="Lo W.-S."/>
            <person name="Kuo C.-H."/>
        </authorList>
    </citation>
    <scope>NUCLEOTIDE SEQUENCE [LARGE SCALE GENOMIC DNA]</scope>
    <source>
        <strain evidence="3 4">23-6</strain>
    </source>
</reference>
<dbReference type="EMBL" id="CP025057">
    <property type="protein sequence ID" value="AUB31276.1"/>
    <property type="molecule type" value="Genomic_DNA"/>
</dbReference>
<protein>
    <recommendedName>
        <fullName evidence="2">AAA+ ATPase domain-containing protein</fullName>
    </recommendedName>
</protein>
<dbReference type="PANTHER" id="PTHR30121:SF6">
    <property type="entry name" value="SLR6007 PROTEIN"/>
    <property type="match status" value="1"/>
</dbReference>
<name>A0A2K8SCV3_9MOLU</name>
<dbReference type="InterPro" id="IPR051162">
    <property type="entry name" value="T4SS_component"/>
</dbReference>
<evidence type="ECO:0000313" key="4">
    <source>
        <dbReference type="Proteomes" id="UP000231823"/>
    </source>
</evidence>
<keyword evidence="1" id="KW-0812">Transmembrane</keyword>
<keyword evidence="4" id="KW-1185">Reference proteome</keyword>
<dbReference type="Pfam" id="PF19044">
    <property type="entry name" value="P-loop_TraG"/>
    <property type="match status" value="1"/>
</dbReference>
<dbReference type="InterPro" id="IPR027417">
    <property type="entry name" value="P-loop_NTPase"/>
</dbReference>
<feature type="transmembrane region" description="Helical" evidence="1">
    <location>
        <begin position="82"/>
        <end position="99"/>
    </location>
</feature>
<dbReference type="RefSeq" id="WP_157806915.1">
    <property type="nucleotide sequence ID" value="NZ_CP025057.1"/>
</dbReference>
<dbReference type="Gene3D" id="3.40.50.300">
    <property type="entry name" value="P-loop containing nucleotide triphosphate hydrolases"/>
    <property type="match status" value="1"/>
</dbReference>
<sequence length="1031" mass="121355">MTRNPIIPENTNKRKFIIWQQLNLTIIDLSVWIIFIGLGAILGFFLWKLGGVWKPIAILSASLCLIAGFLLNTKSQFHNKKFYAVIFDWFIFLFVNKKYKLKSKNSTLNLIPYKYIEGEYILLKNKLYMSLIKVQGNSFFDYEQIKQNNILEKIWEIYNSLKMGGSIIKLDELKSRNQSLFFLEEKRHEWEVKRKNGEINDKQYFSRVRLIEKDIEKYSNFEANSVLEWIEKSIYIVFYAESIDQLKQMENKIINEYRRADLNAHKIDISKKVNVLNKIVDIDILDDNENNIFKYKDTLDEYFAYDSLENKASYLKIDNNLKISIGSVDHYPGEPDCGWLGQIFNVDSPVIINFNKVSDKVFQETLSKARRTAIATANATSKKEILTQRKRQQEIEKLEEFADTIGYGHDELYKFNIYIINKGINNKELNRSIKETKKILKQQKLTLFANPYKQIEAFSGMLPKPHDPLMEINGREVPLYSLVWGMPYINNSLNDFQGWFIGNSIVGDELFFNPHIRNEERRNANMFFVATTGAGKSTTMQRMLKNEILNGNRVYVIDPENEYSRFADYFGEDKIFLGDGIYKINPLQIMPTLSDLQNEEEKEKIEYNKKFWNIDKEKIISKEFNLNEALILNHQSIIEILFKNFFNDISEEDTRYLKNKFWFFYNYWLNNASNKNILEWKNNEFPILQDFYNWLIKNKENNSLYNKLLELLEDGFVISQNDLKKGSYSMFYNGYTSIDISNRYLTIFDMSSLKDGSDKRLLSMQMFLVIKLLERQVKVNHGKESNVAQRIIVDEAHLLMDKDFPIALDFIFRMVKMIRKRNGGITIITQNAEDFLSNEEIEKKTKAIINNSQYAFIMKSTAKNIDKIESLYSDNDGFTYQEKSHLIDAPNGEGLLITSRTKRFLLKIDVQPDDFKIISGDETDLVKWTLNYLTTRLFNIISGLKFIDIDQENCVDVNREKEEKTLIIKLKDNHKINESLLKNNIEINNVRIINNSLEINFKELHKEIAIKFYDKVRKKIDLIRGEKENDI</sequence>
<accession>A0A2K8SCV3</accession>
<dbReference type="SUPFAM" id="SSF52540">
    <property type="entry name" value="P-loop containing nucleoside triphosphate hydrolases"/>
    <property type="match status" value="1"/>
</dbReference>
<feature type="domain" description="AAA+ ATPase" evidence="2">
    <location>
        <begin position="522"/>
        <end position="909"/>
    </location>
</feature>
<organism evidence="3 4">
    <name type="scientific">Spiroplasma floricola 23-6</name>
    <dbReference type="NCBI Taxonomy" id="1336749"/>
    <lineage>
        <taxon>Bacteria</taxon>
        <taxon>Bacillati</taxon>
        <taxon>Mycoplasmatota</taxon>
        <taxon>Mollicutes</taxon>
        <taxon>Entomoplasmatales</taxon>
        <taxon>Spiroplasmataceae</taxon>
        <taxon>Spiroplasma</taxon>
    </lineage>
</organism>
<proteinExistence type="predicted"/>
<feature type="transmembrane region" description="Helical" evidence="1">
    <location>
        <begin position="52"/>
        <end position="70"/>
    </location>
</feature>
<dbReference type="NCBIfam" id="NF045975">
    <property type="entry name" value="VirB4_plasma"/>
    <property type="match status" value="1"/>
</dbReference>
<dbReference type="SMART" id="SM00382">
    <property type="entry name" value="AAA"/>
    <property type="match status" value="1"/>
</dbReference>
<evidence type="ECO:0000256" key="1">
    <source>
        <dbReference type="SAM" id="Phobius"/>
    </source>
</evidence>
<keyword evidence="1" id="KW-1133">Transmembrane helix</keyword>
<dbReference type="OrthoDB" id="9804380at2"/>
<dbReference type="Gene3D" id="1.10.8.730">
    <property type="match status" value="1"/>
</dbReference>
<evidence type="ECO:0000313" key="3">
    <source>
        <dbReference type="EMBL" id="AUB31276.1"/>
    </source>
</evidence>
<dbReference type="Proteomes" id="UP000231823">
    <property type="component" value="Chromosome"/>
</dbReference>
<feature type="transmembrane region" description="Helical" evidence="1">
    <location>
        <begin position="21"/>
        <end position="46"/>
    </location>
</feature>
<dbReference type="InterPro" id="IPR003593">
    <property type="entry name" value="AAA+_ATPase"/>
</dbReference>
<gene>
    <name evidence="3" type="ORF">SFLOR_v1c02150</name>
</gene>
<dbReference type="InterPro" id="IPR043964">
    <property type="entry name" value="P-loop_TraG"/>
</dbReference>
<dbReference type="AlphaFoldDB" id="A0A2K8SCV3"/>
<dbReference type="CDD" id="cd01127">
    <property type="entry name" value="TrwB_TraG_TraD_VirD4"/>
    <property type="match status" value="1"/>
</dbReference>
<keyword evidence="1" id="KW-0472">Membrane</keyword>
<evidence type="ECO:0000259" key="2">
    <source>
        <dbReference type="SMART" id="SM00382"/>
    </source>
</evidence>
<dbReference type="KEGG" id="sfz:SFLOR_v1c02150"/>